<dbReference type="WBParaSite" id="Csp11.Scaffold629.g7661.t1">
    <property type="protein sequence ID" value="Csp11.Scaffold629.g7661.t1"/>
    <property type="gene ID" value="Csp11.Scaffold629.g7661"/>
</dbReference>
<evidence type="ECO:0000313" key="2">
    <source>
        <dbReference type="Proteomes" id="UP000095282"/>
    </source>
</evidence>
<dbReference type="InterPro" id="IPR019425">
    <property type="entry name" value="7TM_GPCR_serpentine_rcpt_Srt"/>
</dbReference>
<dbReference type="SUPFAM" id="SSF81321">
    <property type="entry name" value="Family A G protein-coupled receptor-like"/>
    <property type="match status" value="1"/>
</dbReference>
<dbReference type="Pfam" id="PF10321">
    <property type="entry name" value="7TM_GPCR_Srt"/>
    <property type="match status" value="1"/>
</dbReference>
<dbReference type="Proteomes" id="UP000095282">
    <property type="component" value="Unplaced"/>
</dbReference>
<feature type="transmembrane region" description="Helical" evidence="1">
    <location>
        <begin position="152"/>
        <end position="175"/>
    </location>
</feature>
<dbReference type="PANTHER" id="PTHR23021">
    <property type="entry name" value="SERPENTINE RECEPTOR, CLASS T"/>
    <property type="match status" value="1"/>
</dbReference>
<feature type="transmembrane region" description="Helical" evidence="1">
    <location>
        <begin position="106"/>
        <end position="131"/>
    </location>
</feature>
<reference evidence="3" key="1">
    <citation type="submission" date="2016-11" db="UniProtKB">
        <authorList>
            <consortium name="WormBaseParasite"/>
        </authorList>
    </citation>
    <scope>IDENTIFICATION</scope>
</reference>
<dbReference type="AlphaFoldDB" id="A0A1I7UBI2"/>
<organism evidence="2 3">
    <name type="scientific">Caenorhabditis tropicalis</name>
    <dbReference type="NCBI Taxonomy" id="1561998"/>
    <lineage>
        <taxon>Eukaryota</taxon>
        <taxon>Metazoa</taxon>
        <taxon>Ecdysozoa</taxon>
        <taxon>Nematoda</taxon>
        <taxon>Chromadorea</taxon>
        <taxon>Rhabditida</taxon>
        <taxon>Rhabditina</taxon>
        <taxon>Rhabditomorpha</taxon>
        <taxon>Rhabditoidea</taxon>
        <taxon>Rhabditidae</taxon>
        <taxon>Peloderinae</taxon>
        <taxon>Caenorhabditis</taxon>
    </lineage>
</organism>
<accession>A0A1I7UBI2</accession>
<proteinExistence type="predicted"/>
<feature type="transmembrane region" description="Helical" evidence="1">
    <location>
        <begin position="206"/>
        <end position="225"/>
    </location>
</feature>
<feature type="transmembrane region" description="Helical" evidence="1">
    <location>
        <begin position="246"/>
        <end position="267"/>
    </location>
</feature>
<dbReference type="PANTHER" id="PTHR23021:SF89">
    <property type="entry name" value="SERPENTINE RECEPTOR, CLASS T"/>
    <property type="match status" value="1"/>
</dbReference>
<evidence type="ECO:0000313" key="3">
    <source>
        <dbReference type="WBParaSite" id="Csp11.Scaffold629.g7661.t1"/>
    </source>
</evidence>
<sequence>MNNIFAYGSISKIPLYDCSALTPEEWSVRDGVRRPLYGIADMTYGMIFNLLYIPILSVLFEKENRKMSCYKIMIFLAIVDMLALWVNSIVTGFLAFEGAVYCSYPYLTYIAGMAGLGLWCCSCVIAMSLVLNRLLDLTYPELGSLMFEGNRTFLMLSISFVYGIYFVVFTPPVVFSSKYHTWFFDPMIFVNRTQEYANIPHGFNNILVVSVTCLLYVSFCFVLGRKFRAASDGNTASKSNKMSTQIFLQSAMICAINQVASIIYVIMNFIDVPFWLIIVGHSMWQFGHGAPALIYLSFNKTIRNGLLRKLGFKRQKVGSAALKESNSAAFTKTN</sequence>
<evidence type="ECO:0000256" key="1">
    <source>
        <dbReference type="SAM" id="Phobius"/>
    </source>
</evidence>
<feature type="transmembrane region" description="Helical" evidence="1">
    <location>
        <begin position="42"/>
        <end position="60"/>
    </location>
</feature>
<dbReference type="STRING" id="1561998.A0A1I7UBI2"/>
<dbReference type="Gene3D" id="1.20.1070.10">
    <property type="entry name" value="Rhodopsin 7-helix transmembrane proteins"/>
    <property type="match status" value="1"/>
</dbReference>
<protein>
    <submittedName>
        <fullName evidence="3">Serpentine Receptor, class T</fullName>
    </submittedName>
</protein>
<keyword evidence="1" id="KW-1133">Transmembrane helix</keyword>
<dbReference type="eggNOG" id="ENOG502SNCU">
    <property type="taxonomic scope" value="Eukaryota"/>
</dbReference>
<keyword evidence="1" id="KW-0472">Membrane</keyword>
<keyword evidence="2" id="KW-1185">Reference proteome</keyword>
<name>A0A1I7UBI2_9PELO</name>
<feature type="transmembrane region" description="Helical" evidence="1">
    <location>
        <begin position="72"/>
        <end position="94"/>
    </location>
</feature>
<keyword evidence="1" id="KW-0812">Transmembrane</keyword>
<feature type="transmembrane region" description="Helical" evidence="1">
    <location>
        <begin position="273"/>
        <end position="298"/>
    </location>
</feature>